<dbReference type="Gene3D" id="1.10.510.10">
    <property type="entry name" value="Transferase(Phosphotransferase) domain 1"/>
    <property type="match status" value="1"/>
</dbReference>
<evidence type="ECO:0000256" key="1">
    <source>
        <dbReference type="SAM" id="MobiDB-lite"/>
    </source>
</evidence>
<dbReference type="PROSITE" id="PS50011">
    <property type="entry name" value="PROTEIN_KINASE_DOM"/>
    <property type="match status" value="1"/>
</dbReference>
<dbReference type="CDD" id="cd00180">
    <property type="entry name" value="PKc"/>
    <property type="match status" value="1"/>
</dbReference>
<feature type="domain" description="Protein kinase" evidence="2">
    <location>
        <begin position="115"/>
        <end position="433"/>
    </location>
</feature>
<dbReference type="PANTHER" id="PTHR24345">
    <property type="entry name" value="SERINE/THREONINE-PROTEIN KINASE PLK"/>
    <property type="match status" value="1"/>
</dbReference>
<feature type="compositionally biased region" description="Low complexity" evidence="1">
    <location>
        <begin position="454"/>
        <end position="470"/>
    </location>
</feature>
<keyword evidence="4" id="KW-1185">Reference proteome</keyword>
<dbReference type="EMBL" id="JACAZF010000017">
    <property type="protein sequence ID" value="KAF7289190.1"/>
    <property type="molecule type" value="Genomic_DNA"/>
</dbReference>
<dbReference type="SUPFAM" id="SSF56112">
    <property type="entry name" value="Protein kinase-like (PK-like)"/>
    <property type="match status" value="1"/>
</dbReference>
<dbReference type="RefSeq" id="XP_037213221.1">
    <property type="nucleotide sequence ID" value="XM_037370220.1"/>
</dbReference>
<dbReference type="InterPro" id="IPR008271">
    <property type="entry name" value="Ser/Thr_kinase_AS"/>
</dbReference>
<feature type="compositionally biased region" description="Low complexity" evidence="1">
    <location>
        <begin position="501"/>
        <end position="515"/>
    </location>
</feature>
<dbReference type="Pfam" id="PF00069">
    <property type="entry name" value="Pkinase"/>
    <property type="match status" value="1"/>
</dbReference>
<comment type="caution">
    <text evidence="3">The sequence shown here is derived from an EMBL/GenBank/DDBJ whole genome shotgun (WGS) entry which is preliminary data.</text>
</comment>
<evidence type="ECO:0000313" key="3">
    <source>
        <dbReference type="EMBL" id="KAF7289190.1"/>
    </source>
</evidence>
<dbReference type="InterPro" id="IPR011009">
    <property type="entry name" value="Kinase-like_dom_sf"/>
</dbReference>
<reference evidence="3" key="1">
    <citation type="submission" date="2020-05" db="EMBL/GenBank/DDBJ databases">
        <title>Mycena genomes resolve the evolution of fungal bioluminescence.</title>
        <authorList>
            <person name="Tsai I.J."/>
        </authorList>
    </citation>
    <scope>NUCLEOTIDE SEQUENCE</scope>
    <source>
        <strain evidence="3">171206Taipei</strain>
    </source>
</reference>
<dbReference type="OrthoDB" id="10252171at2759"/>
<evidence type="ECO:0000313" key="4">
    <source>
        <dbReference type="Proteomes" id="UP000636479"/>
    </source>
</evidence>
<feature type="compositionally biased region" description="Low complexity" evidence="1">
    <location>
        <begin position="649"/>
        <end position="658"/>
    </location>
</feature>
<keyword evidence="3" id="KW-0418">Kinase</keyword>
<proteinExistence type="predicted"/>
<feature type="compositionally biased region" description="Basic and acidic residues" evidence="1">
    <location>
        <begin position="557"/>
        <end position="575"/>
    </location>
</feature>
<feature type="region of interest" description="Disordered" evidence="1">
    <location>
        <begin position="599"/>
        <end position="658"/>
    </location>
</feature>
<dbReference type="Proteomes" id="UP000636479">
    <property type="component" value="Unassembled WGS sequence"/>
</dbReference>
<dbReference type="GO" id="GO:0005524">
    <property type="term" value="F:ATP binding"/>
    <property type="evidence" value="ECO:0007669"/>
    <property type="project" value="InterPro"/>
</dbReference>
<keyword evidence="3" id="KW-0808">Transferase</keyword>
<dbReference type="GeneID" id="59352736"/>
<protein>
    <submittedName>
        <fullName evidence="3">Protein kinase C delta type</fullName>
    </submittedName>
</protein>
<gene>
    <name evidence="3" type="ORF">MIND_01380100</name>
</gene>
<dbReference type="PROSITE" id="PS00108">
    <property type="entry name" value="PROTEIN_KINASE_ST"/>
    <property type="match status" value="1"/>
</dbReference>
<feature type="region of interest" description="Disordered" evidence="1">
    <location>
        <begin position="454"/>
        <end position="577"/>
    </location>
</feature>
<dbReference type="InterPro" id="IPR000719">
    <property type="entry name" value="Prot_kinase_dom"/>
</dbReference>
<name>A0A8H6RWQ6_9AGAR</name>
<dbReference type="SMART" id="SM00220">
    <property type="entry name" value="S_TKc"/>
    <property type="match status" value="1"/>
</dbReference>
<accession>A0A8H6RWQ6</accession>
<feature type="compositionally biased region" description="Polar residues" evidence="1">
    <location>
        <begin position="530"/>
        <end position="548"/>
    </location>
</feature>
<sequence>MTSTYLPPLLAIPVRERTISRPRRLGSKAPVKPQPIPRLEESHFIPSSAAVEVERGGGGGLCPRVKQLLGKFHRIANVPVQANLMYHHPPDIPPVLVPFPYPDQQPEAPRPPPTKLMREGVPEDEYSLLDQVEDCTIWAFQKNNIHPPRILAVKYYRDKSTRFDGITAEIRTLYKIKEKPHPRLLSFVEDIDFDSVRSLGRQVAIITEYHPCCLEWSSGILPPEALWDSLYATLAAEITQGLIHLHDLNIVHRDLKPGNILIDKNGHCIIADYNTTFHSSPSTTECIDSRTILVGTLGFIPPELYPTPGVPELKFDYRSDYWSLGMTLLDLVVDFSDELLESWVSFLTNEDPSAAAQTPSLREAQSDCYAILRDPFAISRILKELVAIPQATTDLILKLCKVNPEERLHGQRLLNWLNDMGAGGESGTEPPFVIERHPRHSIASWNRQFQRNSTLELPSHSSSPSPTVESRLPEPPQLQELKTPGRTSSLITPPHTPQNVPSSNLPSPLSAFSLSRTRSTYRKPAPQFTERVNTNEAGQLTPGTNSHLLETVDEESEPKTESTRYSAEEKGKQRENTSVVGLSLVDDVSVKSTLKLLDFPNQKRHGSSRTSSKQSRSRPRSLQVRNPDPEPQDLGLLTGKPLPPPPSPTLSFPSSTRPASARDSMIAYAVPHLVGDLIFHLNEDNTYSSPLLMTANANGGSDTYNSALNAHKLVFGGVQETAFAATRANGAKAPGSRAGFSYLMKPLAQVLPCPKPQRIFTALAG</sequence>
<dbReference type="GO" id="GO:0004672">
    <property type="term" value="F:protein kinase activity"/>
    <property type="evidence" value="ECO:0007669"/>
    <property type="project" value="InterPro"/>
</dbReference>
<evidence type="ECO:0000259" key="2">
    <source>
        <dbReference type="PROSITE" id="PS50011"/>
    </source>
</evidence>
<organism evidence="3 4">
    <name type="scientific">Mycena indigotica</name>
    <dbReference type="NCBI Taxonomy" id="2126181"/>
    <lineage>
        <taxon>Eukaryota</taxon>
        <taxon>Fungi</taxon>
        <taxon>Dikarya</taxon>
        <taxon>Basidiomycota</taxon>
        <taxon>Agaricomycotina</taxon>
        <taxon>Agaricomycetes</taxon>
        <taxon>Agaricomycetidae</taxon>
        <taxon>Agaricales</taxon>
        <taxon>Marasmiineae</taxon>
        <taxon>Mycenaceae</taxon>
        <taxon>Mycena</taxon>
    </lineage>
</organism>
<dbReference type="AlphaFoldDB" id="A0A8H6RWQ6"/>
<dbReference type="GO" id="GO:0005634">
    <property type="term" value="C:nucleus"/>
    <property type="evidence" value="ECO:0007669"/>
    <property type="project" value="TreeGrafter"/>
</dbReference>